<keyword evidence="3" id="KW-1185">Reference proteome</keyword>
<dbReference type="EMBL" id="CAJNOR010009364">
    <property type="protein sequence ID" value="CAF1643898.1"/>
    <property type="molecule type" value="Genomic_DNA"/>
</dbReference>
<protein>
    <submittedName>
        <fullName evidence="2">Uncharacterized protein</fullName>
    </submittedName>
</protein>
<evidence type="ECO:0000313" key="1">
    <source>
        <dbReference type="EMBL" id="CAF1231727.1"/>
    </source>
</evidence>
<proteinExistence type="predicted"/>
<dbReference type="OrthoDB" id="10037516at2759"/>
<dbReference type="Proteomes" id="UP000663828">
    <property type="component" value="Unassembled WGS sequence"/>
</dbReference>
<evidence type="ECO:0000313" key="3">
    <source>
        <dbReference type="Proteomes" id="UP000663828"/>
    </source>
</evidence>
<organism evidence="2 3">
    <name type="scientific">Adineta ricciae</name>
    <name type="common">Rotifer</name>
    <dbReference type="NCBI Taxonomy" id="249248"/>
    <lineage>
        <taxon>Eukaryota</taxon>
        <taxon>Metazoa</taxon>
        <taxon>Spiralia</taxon>
        <taxon>Gnathifera</taxon>
        <taxon>Rotifera</taxon>
        <taxon>Eurotatoria</taxon>
        <taxon>Bdelloidea</taxon>
        <taxon>Adinetida</taxon>
        <taxon>Adinetidae</taxon>
        <taxon>Adineta</taxon>
    </lineage>
</organism>
<dbReference type="EMBL" id="CAJNOJ010000167">
    <property type="protein sequence ID" value="CAF1231727.1"/>
    <property type="molecule type" value="Genomic_DNA"/>
</dbReference>
<name>A0A816DV69_ADIRI</name>
<sequence>MKRNIACAASVPSASSSLLSLNGYVIHINNITKNASNDNHHYSFIICLEDQSTVRVVKYLGKIASCSLFNQLKQSFRTGNGASITCLREQNGQYACTVSTKIVEKHLDFRPECIRTANICTLQTAIDNHMCTVEAKICHLTDPIPIIVDQNEFKRTQKMKKNCHHRFLKIDDLCDVVEEVGHHGNLSKANKGQIVSVESINDEYKCQGCGGMNITETENLFSCNDCRCRLSKERNVEDFYVKLKIFTFTNEEYNLKATTDTISTFLNDIVQPKKK</sequence>
<reference evidence="2" key="1">
    <citation type="submission" date="2021-02" db="EMBL/GenBank/DDBJ databases">
        <authorList>
            <person name="Nowell W R."/>
        </authorList>
    </citation>
    <scope>NUCLEOTIDE SEQUENCE</scope>
</reference>
<dbReference type="Proteomes" id="UP000663852">
    <property type="component" value="Unassembled WGS sequence"/>
</dbReference>
<comment type="caution">
    <text evidence="2">The sequence shown here is derived from an EMBL/GenBank/DDBJ whole genome shotgun (WGS) entry which is preliminary data.</text>
</comment>
<evidence type="ECO:0000313" key="2">
    <source>
        <dbReference type="EMBL" id="CAF1643898.1"/>
    </source>
</evidence>
<gene>
    <name evidence="1" type="ORF">EDS130_LOCUS26967</name>
    <name evidence="2" type="ORF">XAT740_LOCUS53798</name>
</gene>
<accession>A0A816DV69</accession>
<dbReference type="AlphaFoldDB" id="A0A816DV69"/>